<dbReference type="AlphaFoldDB" id="A0A2W1J9Z2"/>
<accession>A0A2W1J9Z2</accession>
<feature type="domain" description="Transposase IS4-like" evidence="1">
    <location>
        <begin position="115"/>
        <end position="266"/>
    </location>
</feature>
<evidence type="ECO:0000313" key="3">
    <source>
        <dbReference type="EMBL" id="PZD70838.1"/>
    </source>
</evidence>
<dbReference type="GO" id="GO:0004803">
    <property type="term" value="F:transposase activity"/>
    <property type="evidence" value="ECO:0007669"/>
    <property type="project" value="InterPro"/>
</dbReference>
<dbReference type="Proteomes" id="UP000248857">
    <property type="component" value="Unassembled WGS sequence"/>
</dbReference>
<proteinExistence type="predicted"/>
<evidence type="ECO:0000259" key="1">
    <source>
        <dbReference type="Pfam" id="PF01609"/>
    </source>
</evidence>
<dbReference type="InterPro" id="IPR025161">
    <property type="entry name" value="IS402-like_dom"/>
</dbReference>
<protein>
    <submittedName>
        <fullName evidence="3">Uncharacterized protein</fullName>
    </submittedName>
</protein>
<dbReference type="GO" id="GO:0003677">
    <property type="term" value="F:DNA binding"/>
    <property type="evidence" value="ECO:0007669"/>
    <property type="project" value="InterPro"/>
</dbReference>
<evidence type="ECO:0000259" key="2">
    <source>
        <dbReference type="Pfam" id="PF13340"/>
    </source>
</evidence>
<dbReference type="EMBL" id="PQWO01000027">
    <property type="protein sequence ID" value="PZD70838.1"/>
    <property type="molecule type" value="Genomic_DNA"/>
</dbReference>
<dbReference type="PANTHER" id="PTHR30007">
    <property type="entry name" value="PHP DOMAIN PROTEIN"/>
    <property type="match status" value="1"/>
</dbReference>
<sequence>MPQPQRWNEIPTQLTTEQFETFVLPYLPTGRRGPQPKLSLHTIFNYILKLLYLGCQWKELPIEKDKDGMPEIHYSNIYRAFRRFETHGCFDDIFAGSVGVLNKKGHLDTSVIHGDGTTTAAKKGGDNLGFSGHKHMKGDKVVAFCDRNCNVISPFVAAPGNRNESPLFLEALPLVMGIARQVGLDLKKTIVSLDGAYDSRSNRKAIFNRGMIPNINENPRGRKTPKRGRKRFFIPALFQERFFTIERVFGWEDKFKRLLLRFERISQLHYALKSLAYTMINLRHFC</sequence>
<keyword evidence="4" id="KW-1185">Reference proteome</keyword>
<dbReference type="InterPro" id="IPR002559">
    <property type="entry name" value="Transposase_11"/>
</dbReference>
<dbReference type="PANTHER" id="PTHR30007:SF0">
    <property type="entry name" value="TRANSPOSASE"/>
    <property type="match status" value="1"/>
</dbReference>
<organism evidence="3 4">
    <name type="scientific">Acaryochloris thomasi RCC1774</name>
    <dbReference type="NCBI Taxonomy" id="1764569"/>
    <lineage>
        <taxon>Bacteria</taxon>
        <taxon>Bacillati</taxon>
        <taxon>Cyanobacteriota</taxon>
        <taxon>Cyanophyceae</taxon>
        <taxon>Acaryochloridales</taxon>
        <taxon>Acaryochloridaceae</taxon>
        <taxon>Acaryochloris</taxon>
        <taxon>Acaryochloris thomasi</taxon>
    </lineage>
</organism>
<feature type="domain" description="Insertion element IS402-like" evidence="2">
    <location>
        <begin position="16"/>
        <end position="94"/>
    </location>
</feature>
<dbReference type="Pfam" id="PF13340">
    <property type="entry name" value="DUF4096"/>
    <property type="match status" value="1"/>
</dbReference>
<evidence type="ECO:0000313" key="4">
    <source>
        <dbReference type="Proteomes" id="UP000248857"/>
    </source>
</evidence>
<reference evidence="3 4" key="1">
    <citation type="journal article" date="2018" name="Sci. Rep.">
        <title>A novel species of the marine cyanobacterium Acaryochloris with a unique pigment content and lifestyle.</title>
        <authorList>
            <person name="Partensky F."/>
            <person name="Six C."/>
            <person name="Ratin M."/>
            <person name="Garczarek L."/>
            <person name="Vaulot D."/>
            <person name="Probert I."/>
            <person name="Calteau A."/>
            <person name="Gourvil P."/>
            <person name="Marie D."/>
            <person name="Grebert T."/>
            <person name="Bouchier C."/>
            <person name="Le Panse S."/>
            <person name="Gachenot M."/>
            <person name="Rodriguez F."/>
            <person name="Garrido J.L."/>
        </authorList>
    </citation>
    <scope>NUCLEOTIDE SEQUENCE [LARGE SCALE GENOMIC DNA]</scope>
    <source>
        <strain evidence="3 4">RCC1774</strain>
    </source>
</reference>
<dbReference type="Pfam" id="PF01609">
    <property type="entry name" value="DDE_Tnp_1"/>
    <property type="match status" value="1"/>
</dbReference>
<dbReference type="RefSeq" id="WP_110988663.1">
    <property type="nucleotide sequence ID" value="NZ_CAWNWM010000027.1"/>
</dbReference>
<dbReference type="OrthoDB" id="424329at2"/>
<dbReference type="GO" id="GO:0006313">
    <property type="term" value="P:DNA transposition"/>
    <property type="evidence" value="ECO:0007669"/>
    <property type="project" value="InterPro"/>
</dbReference>
<gene>
    <name evidence="3" type="ORF">C1752_08980</name>
</gene>
<comment type="caution">
    <text evidence="3">The sequence shown here is derived from an EMBL/GenBank/DDBJ whole genome shotgun (WGS) entry which is preliminary data.</text>
</comment>
<name>A0A2W1J9Z2_9CYAN</name>